<accession>A0A4D6MHI5</accession>
<evidence type="ECO:0000313" key="2">
    <source>
        <dbReference type="Proteomes" id="UP000501690"/>
    </source>
</evidence>
<dbReference type="PANTHER" id="PTHR21521:SF0">
    <property type="entry name" value="AMUN, ISOFORM A"/>
    <property type="match status" value="1"/>
</dbReference>
<dbReference type="EMBL" id="CP039351">
    <property type="protein sequence ID" value="QCE00896.1"/>
    <property type="molecule type" value="Genomic_DNA"/>
</dbReference>
<dbReference type="PANTHER" id="PTHR21521">
    <property type="entry name" value="AMUN, ISOFORM A"/>
    <property type="match status" value="1"/>
</dbReference>
<name>A0A4D6MHI5_VIGUN</name>
<gene>
    <name evidence="1" type="ORF">DEO72_LG7g2187</name>
</gene>
<protein>
    <submittedName>
        <fullName evidence="1">Uncharacterized protein</fullName>
    </submittedName>
</protein>
<sequence>MQWKLTSSKWRPHLLGFVSSLDDIIVKSTLEKAFRSLSDVSKVVVKLTVSKGIGSVVQPLPFRATRDVVAPFRVVVMTTNRCS</sequence>
<reference evidence="1 2" key="1">
    <citation type="submission" date="2019-04" db="EMBL/GenBank/DDBJ databases">
        <title>An improved genome assembly and genetic linkage map for asparagus bean, Vigna unguiculata ssp. sesquipedialis.</title>
        <authorList>
            <person name="Xia Q."/>
            <person name="Zhang R."/>
            <person name="Dong Y."/>
        </authorList>
    </citation>
    <scope>NUCLEOTIDE SEQUENCE [LARGE SCALE GENOMIC DNA]</scope>
    <source>
        <tissue evidence="1">Leaf</tissue>
    </source>
</reference>
<dbReference type="Proteomes" id="UP000501690">
    <property type="component" value="Linkage Group LG7"/>
</dbReference>
<evidence type="ECO:0000313" key="1">
    <source>
        <dbReference type="EMBL" id="QCE00896.1"/>
    </source>
</evidence>
<dbReference type="AlphaFoldDB" id="A0A4D6MHI5"/>
<organism evidence="1 2">
    <name type="scientific">Vigna unguiculata</name>
    <name type="common">Cowpea</name>
    <dbReference type="NCBI Taxonomy" id="3917"/>
    <lineage>
        <taxon>Eukaryota</taxon>
        <taxon>Viridiplantae</taxon>
        <taxon>Streptophyta</taxon>
        <taxon>Embryophyta</taxon>
        <taxon>Tracheophyta</taxon>
        <taxon>Spermatophyta</taxon>
        <taxon>Magnoliopsida</taxon>
        <taxon>eudicotyledons</taxon>
        <taxon>Gunneridae</taxon>
        <taxon>Pentapetalae</taxon>
        <taxon>rosids</taxon>
        <taxon>fabids</taxon>
        <taxon>Fabales</taxon>
        <taxon>Fabaceae</taxon>
        <taxon>Papilionoideae</taxon>
        <taxon>50 kb inversion clade</taxon>
        <taxon>NPAAA clade</taxon>
        <taxon>indigoferoid/millettioid clade</taxon>
        <taxon>Phaseoleae</taxon>
        <taxon>Vigna</taxon>
    </lineage>
</organism>
<proteinExistence type="predicted"/>
<keyword evidence="2" id="KW-1185">Reference proteome</keyword>